<feature type="compositionally biased region" description="Basic residues" evidence="1">
    <location>
        <begin position="43"/>
        <end position="55"/>
    </location>
</feature>
<accession>A0A8H3QHS5</accession>
<name>A0A8H3QHS5_9GLOM</name>
<organism evidence="2 3">
    <name type="scientific">Rhizophagus clarus</name>
    <dbReference type="NCBI Taxonomy" id="94130"/>
    <lineage>
        <taxon>Eukaryota</taxon>
        <taxon>Fungi</taxon>
        <taxon>Fungi incertae sedis</taxon>
        <taxon>Mucoromycota</taxon>
        <taxon>Glomeromycotina</taxon>
        <taxon>Glomeromycetes</taxon>
        <taxon>Glomerales</taxon>
        <taxon>Glomeraceae</taxon>
        <taxon>Rhizophagus</taxon>
    </lineage>
</organism>
<reference evidence="2" key="1">
    <citation type="submission" date="2019-10" db="EMBL/GenBank/DDBJ databases">
        <title>Conservation and host-specific expression of non-tandemly repeated heterogenous ribosome RNA gene in arbuscular mycorrhizal fungi.</title>
        <authorList>
            <person name="Maeda T."/>
            <person name="Kobayashi Y."/>
            <person name="Nakagawa T."/>
            <person name="Ezawa T."/>
            <person name="Yamaguchi K."/>
            <person name="Bino T."/>
            <person name="Nishimoto Y."/>
            <person name="Shigenobu S."/>
            <person name="Kawaguchi M."/>
        </authorList>
    </citation>
    <scope>NUCLEOTIDE SEQUENCE</scope>
    <source>
        <strain evidence="2">HR1</strain>
    </source>
</reference>
<protein>
    <submittedName>
        <fullName evidence="2">Uncharacterized protein</fullName>
    </submittedName>
</protein>
<dbReference type="AlphaFoldDB" id="A0A8H3QHS5"/>
<gene>
    <name evidence="2" type="ORF">RCL2_000751200</name>
</gene>
<comment type="caution">
    <text evidence="2">The sequence shown here is derived from an EMBL/GenBank/DDBJ whole genome shotgun (WGS) entry which is preliminary data.</text>
</comment>
<sequence>MNLSTPSMQFLFTTSFITIIAANATRAVYQRREQVRLSSKISRDKRHAHRFHNHNPHLQIHYQHKPKSFSKSRHNQLNH</sequence>
<proteinExistence type="predicted"/>
<dbReference type="Proteomes" id="UP000615446">
    <property type="component" value="Unassembled WGS sequence"/>
</dbReference>
<dbReference type="EMBL" id="BLAL01000048">
    <property type="protein sequence ID" value="GES80223.1"/>
    <property type="molecule type" value="Genomic_DNA"/>
</dbReference>
<evidence type="ECO:0000313" key="2">
    <source>
        <dbReference type="EMBL" id="GES80223.1"/>
    </source>
</evidence>
<feature type="compositionally biased region" description="Basic residues" evidence="1">
    <location>
        <begin position="62"/>
        <end position="79"/>
    </location>
</feature>
<evidence type="ECO:0000256" key="1">
    <source>
        <dbReference type="SAM" id="MobiDB-lite"/>
    </source>
</evidence>
<feature type="region of interest" description="Disordered" evidence="1">
    <location>
        <begin position="39"/>
        <end position="79"/>
    </location>
</feature>
<evidence type="ECO:0000313" key="3">
    <source>
        <dbReference type="Proteomes" id="UP000615446"/>
    </source>
</evidence>